<dbReference type="Proteomes" id="UP001153678">
    <property type="component" value="Unassembled WGS sequence"/>
</dbReference>
<comment type="caution">
    <text evidence="2">The sequence shown here is derived from an EMBL/GenBank/DDBJ whole genome shotgun (WGS) entry which is preliminary data.</text>
</comment>
<protein>
    <submittedName>
        <fullName evidence="2">12172_t:CDS:1</fullName>
    </submittedName>
</protein>
<organism evidence="2 3">
    <name type="scientific">Funneliformis geosporum</name>
    <dbReference type="NCBI Taxonomy" id="1117311"/>
    <lineage>
        <taxon>Eukaryota</taxon>
        <taxon>Fungi</taxon>
        <taxon>Fungi incertae sedis</taxon>
        <taxon>Mucoromycota</taxon>
        <taxon>Glomeromycotina</taxon>
        <taxon>Glomeromycetes</taxon>
        <taxon>Glomerales</taxon>
        <taxon>Glomeraceae</taxon>
        <taxon>Funneliformis</taxon>
    </lineage>
</organism>
<accession>A0A9W4T107</accession>
<dbReference type="EMBL" id="CAMKVN010004174">
    <property type="protein sequence ID" value="CAI2186511.1"/>
    <property type="molecule type" value="Genomic_DNA"/>
</dbReference>
<evidence type="ECO:0000313" key="2">
    <source>
        <dbReference type="EMBL" id="CAI2186511.1"/>
    </source>
</evidence>
<feature type="compositionally biased region" description="Basic and acidic residues" evidence="1">
    <location>
        <begin position="54"/>
        <end position="64"/>
    </location>
</feature>
<sequence length="64" mass="7322">MKYPPKDGVRRLLAGMPRIKKKKLYKQQLRMSDGKFGSKKLIINDDLEQGNNDDDSKWDVAGEG</sequence>
<evidence type="ECO:0000256" key="1">
    <source>
        <dbReference type="SAM" id="MobiDB-lite"/>
    </source>
</evidence>
<keyword evidence="3" id="KW-1185">Reference proteome</keyword>
<feature type="region of interest" description="Disordered" evidence="1">
    <location>
        <begin position="41"/>
        <end position="64"/>
    </location>
</feature>
<proteinExistence type="predicted"/>
<gene>
    <name evidence="2" type="ORF">FWILDA_LOCUS12613</name>
</gene>
<evidence type="ECO:0000313" key="3">
    <source>
        <dbReference type="Proteomes" id="UP001153678"/>
    </source>
</evidence>
<reference evidence="2" key="1">
    <citation type="submission" date="2022-08" db="EMBL/GenBank/DDBJ databases">
        <authorList>
            <person name="Kallberg Y."/>
            <person name="Tangrot J."/>
            <person name="Rosling A."/>
        </authorList>
    </citation>
    <scope>NUCLEOTIDE SEQUENCE</scope>
    <source>
        <strain evidence="2">Wild A</strain>
    </source>
</reference>
<dbReference type="AlphaFoldDB" id="A0A9W4T107"/>
<name>A0A9W4T107_9GLOM</name>